<organism evidence="2 3">
    <name type="scientific">Sulfobacillus benefaciens</name>
    <dbReference type="NCBI Taxonomy" id="453960"/>
    <lineage>
        <taxon>Bacteria</taxon>
        <taxon>Bacillati</taxon>
        <taxon>Bacillota</taxon>
        <taxon>Clostridia</taxon>
        <taxon>Eubacteriales</taxon>
        <taxon>Clostridiales Family XVII. Incertae Sedis</taxon>
        <taxon>Sulfobacillus</taxon>
    </lineage>
</organism>
<evidence type="ECO:0000313" key="3">
    <source>
        <dbReference type="Proteomes" id="UP000242972"/>
    </source>
</evidence>
<evidence type="ECO:0000313" key="2">
    <source>
        <dbReference type="EMBL" id="PSR32682.1"/>
    </source>
</evidence>
<name>A0A2T2XE22_9FIRM</name>
<sequence>MRETILPRFRPLNGLIPTRAVQPHGSVKISPRYCGLNSKLTKALERDWMTCIQKLSITPRNSILYWMDSKEIPDSYSTGLAGTGKTMMAIESARRSAAMGRQVLFLCFNNKLSEWLNHEMEPLKKHVRTSTIHRYMLDLAHGITIPKDPPREFWDVELPEAAMTTLLENPHTFDELIVDEAQDLLATRYWDLMDLSLQGGLTKGRCRFFGDFANQEIYETSQMTNLKIINQLYDLETSFTLTNNCRNTPEITSLLNGLSIIKEKYRKTLRPTNGIVPQFVEYGQNTAEGALTEVLDNLTAQGYPPETIMVLSPHNTRSTAAAMSQEPWKSHLKSFKINQKGYVQYSSIYAFKGLESPVVIVTDIPTIKPDPNGKSNKHHALFYTAVTRAIERVIIIVPSYKGFM</sequence>
<accession>A0A2T2XE22</accession>
<dbReference type="EMBL" id="PXYW01000033">
    <property type="protein sequence ID" value="PSR32682.1"/>
    <property type="molecule type" value="Genomic_DNA"/>
</dbReference>
<dbReference type="GO" id="GO:0043138">
    <property type="term" value="F:3'-5' DNA helicase activity"/>
    <property type="evidence" value="ECO:0007669"/>
    <property type="project" value="TreeGrafter"/>
</dbReference>
<dbReference type="PANTHER" id="PTHR11070:SF2">
    <property type="entry name" value="ATP-DEPENDENT DNA HELICASE SRS2"/>
    <property type="match status" value="1"/>
</dbReference>
<reference evidence="2 3" key="1">
    <citation type="journal article" date="2014" name="BMC Genomics">
        <title>Comparison of environmental and isolate Sulfobacillus genomes reveals diverse carbon, sulfur, nitrogen, and hydrogen metabolisms.</title>
        <authorList>
            <person name="Justice N.B."/>
            <person name="Norman A."/>
            <person name="Brown C.T."/>
            <person name="Singh A."/>
            <person name="Thomas B.C."/>
            <person name="Banfield J.F."/>
        </authorList>
    </citation>
    <scope>NUCLEOTIDE SEQUENCE [LARGE SCALE GENOMIC DNA]</scope>
    <source>
        <strain evidence="2">AMDSBA4</strain>
    </source>
</reference>
<dbReference type="Pfam" id="PF13245">
    <property type="entry name" value="AAA_19"/>
    <property type="match status" value="1"/>
</dbReference>
<dbReference type="PANTHER" id="PTHR11070">
    <property type="entry name" value="UVRD / RECB / PCRA DNA HELICASE FAMILY MEMBER"/>
    <property type="match status" value="1"/>
</dbReference>
<dbReference type="SUPFAM" id="SSF52540">
    <property type="entry name" value="P-loop containing nucleoside triphosphate hydrolases"/>
    <property type="match status" value="1"/>
</dbReference>
<dbReference type="GO" id="GO:0000725">
    <property type="term" value="P:recombinational repair"/>
    <property type="evidence" value="ECO:0007669"/>
    <property type="project" value="TreeGrafter"/>
</dbReference>
<dbReference type="Proteomes" id="UP000242972">
    <property type="component" value="Unassembled WGS sequence"/>
</dbReference>
<dbReference type="AlphaFoldDB" id="A0A2T2XE22"/>
<proteinExistence type="predicted"/>
<dbReference type="GO" id="GO:0005829">
    <property type="term" value="C:cytosol"/>
    <property type="evidence" value="ECO:0007669"/>
    <property type="project" value="TreeGrafter"/>
</dbReference>
<feature type="domain" description="UvrD-like helicase C-terminal" evidence="1">
    <location>
        <begin position="346"/>
        <end position="396"/>
    </location>
</feature>
<evidence type="ECO:0000259" key="1">
    <source>
        <dbReference type="Pfam" id="PF13538"/>
    </source>
</evidence>
<protein>
    <recommendedName>
        <fullName evidence="1">UvrD-like helicase C-terminal domain-containing protein</fullName>
    </recommendedName>
</protein>
<comment type="caution">
    <text evidence="2">The sequence shown here is derived from an EMBL/GenBank/DDBJ whole genome shotgun (WGS) entry which is preliminary data.</text>
</comment>
<dbReference type="GO" id="GO:0003677">
    <property type="term" value="F:DNA binding"/>
    <property type="evidence" value="ECO:0007669"/>
    <property type="project" value="InterPro"/>
</dbReference>
<dbReference type="InterPro" id="IPR027785">
    <property type="entry name" value="UvrD-like_helicase_C"/>
</dbReference>
<dbReference type="Gene3D" id="3.40.50.300">
    <property type="entry name" value="P-loop containing nucleotide triphosphate hydrolases"/>
    <property type="match status" value="2"/>
</dbReference>
<dbReference type="GO" id="GO:0005524">
    <property type="term" value="F:ATP binding"/>
    <property type="evidence" value="ECO:0007669"/>
    <property type="project" value="InterPro"/>
</dbReference>
<gene>
    <name evidence="2" type="ORF">C7B46_13050</name>
</gene>
<dbReference type="InterPro" id="IPR027417">
    <property type="entry name" value="P-loop_NTPase"/>
</dbReference>
<dbReference type="Pfam" id="PF13538">
    <property type="entry name" value="UvrD_C_2"/>
    <property type="match status" value="1"/>
</dbReference>
<dbReference type="InterPro" id="IPR000212">
    <property type="entry name" value="DNA_helicase_UvrD/REP"/>
</dbReference>